<feature type="modified residue" description="4-aspartylphosphate" evidence="2">
    <location>
        <position position="55"/>
    </location>
</feature>
<keyword evidence="5" id="KW-1185">Reference proteome</keyword>
<comment type="caution">
    <text evidence="4">The sequence shown here is derived from an EMBL/GenBank/DDBJ whole genome shotgun (WGS) entry which is preliminary data.</text>
</comment>
<dbReference type="Proteomes" id="UP000271624">
    <property type="component" value="Unassembled WGS sequence"/>
</dbReference>
<organism evidence="4 5">
    <name type="scientific">Dulcicalothrix desertica PCC 7102</name>
    <dbReference type="NCBI Taxonomy" id="232991"/>
    <lineage>
        <taxon>Bacteria</taxon>
        <taxon>Bacillati</taxon>
        <taxon>Cyanobacteriota</taxon>
        <taxon>Cyanophyceae</taxon>
        <taxon>Nostocales</taxon>
        <taxon>Calotrichaceae</taxon>
        <taxon>Dulcicalothrix</taxon>
    </lineage>
</organism>
<dbReference type="InterPro" id="IPR001789">
    <property type="entry name" value="Sig_transdc_resp-reg_receiver"/>
</dbReference>
<reference evidence="4" key="1">
    <citation type="submission" date="2018-12" db="EMBL/GenBank/DDBJ databases">
        <authorList>
            <person name="Will S."/>
            <person name="Neumann-Schaal M."/>
            <person name="Henke P."/>
        </authorList>
    </citation>
    <scope>NUCLEOTIDE SEQUENCE</scope>
    <source>
        <strain evidence="4">PCC 7102</strain>
    </source>
</reference>
<evidence type="ECO:0000259" key="3">
    <source>
        <dbReference type="PROSITE" id="PS50110"/>
    </source>
</evidence>
<dbReference type="GO" id="GO:0000160">
    <property type="term" value="P:phosphorelay signal transduction system"/>
    <property type="evidence" value="ECO:0007669"/>
    <property type="project" value="InterPro"/>
</dbReference>
<dbReference type="SMART" id="SM00448">
    <property type="entry name" value="REC"/>
    <property type="match status" value="1"/>
</dbReference>
<keyword evidence="1 2" id="KW-0597">Phosphoprotein</keyword>
<dbReference type="Gene3D" id="3.40.50.2300">
    <property type="match status" value="1"/>
</dbReference>
<dbReference type="PROSITE" id="PS50110">
    <property type="entry name" value="RESPONSE_REGULATORY"/>
    <property type="match status" value="1"/>
</dbReference>
<reference evidence="4" key="2">
    <citation type="journal article" date="2019" name="Genome Biol. Evol.">
        <title>Day and night: Metabolic profiles and evolutionary relationships of six axenic non-marine cyanobacteria.</title>
        <authorList>
            <person name="Will S.E."/>
            <person name="Henke P."/>
            <person name="Boedeker C."/>
            <person name="Huang S."/>
            <person name="Brinkmann H."/>
            <person name="Rohde M."/>
            <person name="Jarek M."/>
            <person name="Friedl T."/>
            <person name="Seufert S."/>
            <person name="Schumacher M."/>
            <person name="Overmann J."/>
            <person name="Neumann-Schaal M."/>
            <person name="Petersen J."/>
        </authorList>
    </citation>
    <scope>NUCLEOTIDE SEQUENCE [LARGE SCALE GENOMIC DNA]</scope>
    <source>
        <strain evidence="4">PCC 7102</strain>
    </source>
</reference>
<proteinExistence type="predicted"/>
<evidence type="ECO:0000256" key="1">
    <source>
        <dbReference type="ARBA" id="ARBA00022553"/>
    </source>
</evidence>
<dbReference type="PANTHER" id="PTHR44591">
    <property type="entry name" value="STRESS RESPONSE REGULATOR PROTEIN 1"/>
    <property type="match status" value="1"/>
</dbReference>
<evidence type="ECO:0000256" key="2">
    <source>
        <dbReference type="PROSITE-ProRule" id="PRU00169"/>
    </source>
</evidence>
<dbReference type="InterPro" id="IPR050595">
    <property type="entry name" value="Bact_response_regulator"/>
</dbReference>
<dbReference type="SUPFAM" id="SSF52172">
    <property type="entry name" value="CheY-like"/>
    <property type="match status" value="1"/>
</dbReference>
<dbReference type="AlphaFoldDB" id="A0A3S1CFD7"/>
<sequence>MVPKRVLVIDDEELIQEVIQASLEDIVGWEVLLASSGAEGLTVAASQSPDVILLDVSMPIMDGIETFKKLQDDSATQTIPVIFLTAKVQPSDKAIFSQLGVAGVIAKPFDPMTLYKEVSEILGWKS</sequence>
<dbReference type="RefSeq" id="WP_127081860.1">
    <property type="nucleotide sequence ID" value="NZ_RSCL01000007.1"/>
</dbReference>
<evidence type="ECO:0000313" key="5">
    <source>
        <dbReference type="Proteomes" id="UP000271624"/>
    </source>
</evidence>
<dbReference type="EMBL" id="RSCL01000007">
    <property type="protein sequence ID" value="RUT06200.1"/>
    <property type="molecule type" value="Genomic_DNA"/>
</dbReference>
<dbReference type="PANTHER" id="PTHR44591:SF22">
    <property type="entry name" value="CHEY SUBFAMILY"/>
    <property type="match status" value="1"/>
</dbReference>
<dbReference type="InterPro" id="IPR011006">
    <property type="entry name" value="CheY-like_superfamily"/>
</dbReference>
<feature type="domain" description="Response regulatory" evidence="3">
    <location>
        <begin position="5"/>
        <end position="122"/>
    </location>
</feature>
<dbReference type="Pfam" id="PF00072">
    <property type="entry name" value="Response_reg"/>
    <property type="match status" value="1"/>
</dbReference>
<gene>
    <name evidence="4" type="ORF">DSM106972_034060</name>
</gene>
<name>A0A3S1CFD7_9CYAN</name>
<protein>
    <submittedName>
        <fullName evidence="4">Response regulator</fullName>
    </submittedName>
</protein>
<dbReference type="CDD" id="cd17552">
    <property type="entry name" value="REC_RR468-like"/>
    <property type="match status" value="1"/>
</dbReference>
<evidence type="ECO:0000313" key="4">
    <source>
        <dbReference type="EMBL" id="RUT06200.1"/>
    </source>
</evidence>
<accession>A0A3S1CFD7</accession>
<dbReference type="OrthoDB" id="424582at2"/>